<dbReference type="Proteomes" id="UP000793456">
    <property type="component" value="Chromosome XVII"/>
</dbReference>
<evidence type="ECO:0000313" key="2">
    <source>
        <dbReference type="Proteomes" id="UP000793456"/>
    </source>
</evidence>
<evidence type="ECO:0000313" key="1">
    <source>
        <dbReference type="EMBL" id="TMS08511.1"/>
    </source>
</evidence>
<dbReference type="EMBL" id="CM011690">
    <property type="protein sequence ID" value="TMS08511.1"/>
    <property type="molecule type" value="Genomic_DNA"/>
</dbReference>
<keyword evidence="2" id="KW-1185">Reference proteome</keyword>
<sequence>MEHGQCGHVTSEGAVTFPLGRENKQEKEMEKMTALHLSSATFLTLSERD</sequence>
<organism evidence="1 2">
    <name type="scientific">Larimichthys crocea</name>
    <name type="common">Large yellow croaker</name>
    <name type="synonym">Pseudosciaena crocea</name>
    <dbReference type="NCBI Taxonomy" id="215358"/>
    <lineage>
        <taxon>Eukaryota</taxon>
        <taxon>Metazoa</taxon>
        <taxon>Chordata</taxon>
        <taxon>Craniata</taxon>
        <taxon>Vertebrata</taxon>
        <taxon>Euteleostomi</taxon>
        <taxon>Actinopterygii</taxon>
        <taxon>Neopterygii</taxon>
        <taxon>Teleostei</taxon>
        <taxon>Neoteleostei</taxon>
        <taxon>Acanthomorphata</taxon>
        <taxon>Eupercaria</taxon>
        <taxon>Sciaenidae</taxon>
        <taxon>Larimichthys</taxon>
    </lineage>
</organism>
<comment type="caution">
    <text evidence="1">The sequence shown here is derived from an EMBL/GenBank/DDBJ whole genome shotgun (WGS) entry which is preliminary data.</text>
</comment>
<accession>A0ACD3QMK7</accession>
<reference evidence="1" key="1">
    <citation type="submission" date="2018-11" db="EMBL/GenBank/DDBJ databases">
        <title>The sequence and de novo assembly of Larimichthys crocea genome using PacBio and Hi-C technologies.</title>
        <authorList>
            <person name="Xu P."/>
            <person name="Chen B."/>
            <person name="Zhou Z."/>
            <person name="Ke Q."/>
            <person name="Wu Y."/>
            <person name="Bai H."/>
            <person name="Pu F."/>
        </authorList>
    </citation>
    <scope>NUCLEOTIDE SEQUENCE</scope>
    <source>
        <tissue evidence="1">Muscle</tissue>
    </source>
</reference>
<gene>
    <name evidence="1" type="ORF">E3U43_005994</name>
</gene>
<protein>
    <submittedName>
        <fullName evidence="1">Uncharacterized protein</fullName>
    </submittedName>
</protein>
<name>A0ACD3QMK7_LARCR</name>
<proteinExistence type="predicted"/>